<keyword evidence="3" id="KW-1185">Reference proteome</keyword>
<evidence type="ECO:0000313" key="3">
    <source>
        <dbReference type="Proteomes" id="UP000315736"/>
    </source>
</evidence>
<proteinExistence type="predicted"/>
<accession>A0A554W6N8</accession>
<comment type="caution">
    <text evidence="2">The sequence shown here is derived from an EMBL/GenBank/DDBJ whole genome shotgun (WGS) entry which is preliminary data.</text>
</comment>
<keyword evidence="1" id="KW-1133">Transmembrane helix</keyword>
<evidence type="ECO:0000256" key="1">
    <source>
        <dbReference type="SAM" id="Phobius"/>
    </source>
</evidence>
<keyword evidence="1" id="KW-0812">Transmembrane</keyword>
<keyword evidence="1" id="KW-0472">Membrane</keyword>
<sequence>MRGNFKQILIVVAVVAVVATLALSLGILVFQKSSYGAGVWDFQGASGFAAIIPAVTGIFLACWAIYTQTLQMSAPFKAAEASLSNLVRLRYLSTLGIMLTLPYIEEARRREAESLDDEIDEDVAESVLNDSSSSEGDLFYADFERIRYFRSQFFLSGEFSVKSLFSDVAPLLEAFVCAKQPSNPLWLEELGVDIVVKIIDKIIWISWVDEENESLPDAILWVSVRMLRLINLFLKITELRKML</sequence>
<dbReference type="EMBL" id="VJNB01000008">
    <property type="protein sequence ID" value="TSE19234.1"/>
    <property type="molecule type" value="Genomic_DNA"/>
</dbReference>
<dbReference type="AlphaFoldDB" id="A0A554W6N8"/>
<name>A0A554W6N8_9BURK</name>
<feature type="transmembrane region" description="Helical" evidence="1">
    <location>
        <begin position="7"/>
        <end position="30"/>
    </location>
</feature>
<gene>
    <name evidence="2" type="ORF">Talka_01658</name>
</gene>
<feature type="transmembrane region" description="Helical" evidence="1">
    <location>
        <begin position="42"/>
        <end position="66"/>
    </location>
</feature>
<reference evidence="2 3" key="1">
    <citation type="submission" date="2019-07" db="EMBL/GenBank/DDBJ databases">
        <title>Tepidimonas alkaliphilus YIM 72238 draft genome.</title>
        <authorList>
            <person name="Da Costa M.S."/>
            <person name="Froufe H.J.C."/>
            <person name="Egas C."/>
            <person name="Albuquerque L."/>
        </authorList>
    </citation>
    <scope>NUCLEOTIDE SEQUENCE [LARGE SCALE GENOMIC DNA]</scope>
    <source>
        <strain evidence="2 3">YIM 72238</strain>
    </source>
</reference>
<organism evidence="2 3">
    <name type="scientific">Tepidimonas alkaliphilus</name>
    <dbReference type="NCBI Taxonomy" id="2588942"/>
    <lineage>
        <taxon>Bacteria</taxon>
        <taxon>Pseudomonadati</taxon>
        <taxon>Pseudomonadota</taxon>
        <taxon>Betaproteobacteria</taxon>
        <taxon>Burkholderiales</taxon>
        <taxon>Tepidimonas</taxon>
    </lineage>
</organism>
<dbReference type="Proteomes" id="UP000315736">
    <property type="component" value="Unassembled WGS sequence"/>
</dbReference>
<protein>
    <submittedName>
        <fullName evidence="2">Uncharacterized protein</fullName>
    </submittedName>
</protein>
<evidence type="ECO:0000313" key="2">
    <source>
        <dbReference type="EMBL" id="TSE19234.1"/>
    </source>
</evidence>